<dbReference type="GO" id="GO:0046872">
    <property type="term" value="F:metal ion binding"/>
    <property type="evidence" value="ECO:0007669"/>
    <property type="project" value="UniProtKB-KW"/>
</dbReference>
<evidence type="ECO:0000313" key="6">
    <source>
        <dbReference type="Proteomes" id="UP000235786"/>
    </source>
</evidence>
<sequence length="209" mass="22252">NDDGFGVSNIRELYKAVKAYGHNVYIVASTSDRSGAGGSLSFAATANLTADNQFDIVKAGSPSVGTDPNDSHIWYYNGTPSTCVMAALDYIFPTFANFTLPDLVLSCPNYGDNLGDFAYTGSGTIGATYFSIGRGIPAIAFSANYQRKGRAQDDPAKIASSLAANLVQSLIVKASGSRVLPLGYGLNVNMPYITSTMIRASIRYSFTRY</sequence>
<dbReference type="PANTHER" id="PTHR30457">
    <property type="entry name" value="5'-NUCLEOTIDASE SURE"/>
    <property type="match status" value="1"/>
</dbReference>
<dbReference type="PANTHER" id="PTHR30457:SF0">
    <property type="entry name" value="PHOSPHATASE, PUTATIVE (AFU_ORTHOLOGUE AFUA_4G01070)-RELATED"/>
    <property type="match status" value="1"/>
</dbReference>
<dbReference type="GO" id="GO:0008252">
    <property type="term" value="F:nucleotidase activity"/>
    <property type="evidence" value="ECO:0007669"/>
    <property type="project" value="InterPro"/>
</dbReference>
<dbReference type="InterPro" id="IPR036523">
    <property type="entry name" value="SurE-like_sf"/>
</dbReference>
<evidence type="ECO:0000256" key="2">
    <source>
        <dbReference type="ARBA" id="ARBA00022723"/>
    </source>
</evidence>
<evidence type="ECO:0000256" key="3">
    <source>
        <dbReference type="ARBA" id="ARBA00022801"/>
    </source>
</evidence>
<protein>
    <submittedName>
        <fullName evidence="5">Sure-like protein</fullName>
    </submittedName>
</protein>
<dbReference type="STRING" id="1149755.A0A2J6S406"/>
<dbReference type="EMBL" id="KZ613940">
    <property type="protein sequence ID" value="PMD45504.1"/>
    <property type="molecule type" value="Genomic_DNA"/>
</dbReference>
<organism evidence="5 6">
    <name type="scientific">Hyaloscypha variabilis (strain UAMH 11265 / GT02V1 / F)</name>
    <name type="common">Meliniomyces variabilis</name>
    <dbReference type="NCBI Taxonomy" id="1149755"/>
    <lineage>
        <taxon>Eukaryota</taxon>
        <taxon>Fungi</taxon>
        <taxon>Dikarya</taxon>
        <taxon>Ascomycota</taxon>
        <taxon>Pezizomycotina</taxon>
        <taxon>Leotiomycetes</taxon>
        <taxon>Helotiales</taxon>
        <taxon>Hyaloscyphaceae</taxon>
        <taxon>Hyaloscypha</taxon>
        <taxon>Hyaloscypha variabilis</taxon>
    </lineage>
</organism>
<gene>
    <name evidence="5" type="ORF">L207DRAFT_617161</name>
</gene>
<keyword evidence="2" id="KW-0479">Metal-binding</keyword>
<evidence type="ECO:0000256" key="1">
    <source>
        <dbReference type="ARBA" id="ARBA00011062"/>
    </source>
</evidence>
<feature type="non-terminal residue" evidence="5">
    <location>
        <position position="1"/>
    </location>
</feature>
<accession>A0A2J6S406</accession>
<name>A0A2J6S406_HYAVF</name>
<dbReference type="Gene3D" id="3.40.1210.10">
    <property type="entry name" value="Survival protein SurE-like phosphatase/nucleotidase"/>
    <property type="match status" value="1"/>
</dbReference>
<dbReference type="Pfam" id="PF01975">
    <property type="entry name" value="SurE"/>
    <property type="match status" value="1"/>
</dbReference>
<reference evidence="5 6" key="1">
    <citation type="submission" date="2016-04" db="EMBL/GenBank/DDBJ databases">
        <title>A degradative enzymes factory behind the ericoid mycorrhizal symbiosis.</title>
        <authorList>
            <consortium name="DOE Joint Genome Institute"/>
            <person name="Martino E."/>
            <person name="Morin E."/>
            <person name="Grelet G."/>
            <person name="Kuo A."/>
            <person name="Kohler A."/>
            <person name="Daghino S."/>
            <person name="Barry K."/>
            <person name="Choi C."/>
            <person name="Cichocki N."/>
            <person name="Clum A."/>
            <person name="Copeland A."/>
            <person name="Hainaut M."/>
            <person name="Haridas S."/>
            <person name="Labutti K."/>
            <person name="Lindquist E."/>
            <person name="Lipzen A."/>
            <person name="Khouja H.-R."/>
            <person name="Murat C."/>
            <person name="Ohm R."/>
            <person name="Olson A."/>
            <person name="Spatafora J."/>
            <person name="Veneault-Fourrey C."/>
            <person name="Henrissat B."/>
            <person name="Grigoriev I."/>
            <person name="Martin F."/>
            <person name="Perotto S."/>
        </authorList>
    </citation>
    <scope>NUCLEOTIDE SEQUENCE [LARGE SCALE GENOMIC DNA]</scope>
    <source>
        <strain evidence="5 6">F</strain>
    </source>
</reference>
<dbReference type="SUPFAM" id="SSF64167">
    <property type="entry name" value="SurE-like"/>
    <property type="match status" value="1"/>
</dbReference>
<dbReference type="AlphaFoldDB" id="A0A2J6S406"/>
<evidence type="ECO:0000313" key="5">
    <source>
        <dbReference type="EMBL" id="PMD45504.1"/>
    </source>
</evidence>
<keyword evidence="6" id="KW-1185">Reference proteome</keyword>
<dbReference type="Proteomes" id="UP000235786">
    <property type="component" value="Unassembled WGS sequence"/>
</dbReference>
<proteinExistence type="inferred from homology"/>
<dbReference type="InterPro" id="IPR002828">
    <property type="entry name" value="SurE-like_Pase/nucleotidase"/>
</dbReference>
<evidence type="ECO:0000259" key="4">
    <source>
        <dbReference type="Pfam" id="PF01975"/>
    </source>
</evidence>
<dbReference type="OrthoDB" id="4018688at2759"/>
<comment type="similarity">
    <text evidence="1">Belongs to the SurE nucleotidase family.</text>
</comment>
<feature type="domain" description="Survival protein SurE-like phosphatase/nucleotidase" evidence="4">
    <location>
        <begin position="1"/>
        <end position="199"/>
    </location>
</feature>
<keyword evidence="3" id="KW-0378">Hydrolase</keyword>
<dbReference type="InterPro" id="IPR030048">
    <property type="entry name" value="SurE"/>
</dbReference>